<dbReference type="GeneID" id="115875869"/>
<feature type="compositionally biased region" description="Basic and acidic residues" evidence="1">
    <location>
        <begin position="422"/>
        <end position="435"/>
    </location>
</feature>
<dbReference type="AlphaFoldDB" id="A0A6J2X8H2"/>
<dbReference type="Proteomes" id="UP000504635">
    <property type="component" value="Unplaced"/>
</dbReference>
<feature type="region of interest" description="Disordered" evidence="1">
    <location>
        <begin position="418"/>
        <end position="457"/>
    </location>
</feature>
<dbReference type="RefSeq" id="XP_030747270.1">
    <property type="nucleotide sequence ID" value="XM_030891410.1"/>
</dbReference>
<keyword evidence="2" id="KW-1185">Reference proteome</keyword>
<gene>
    <name evidence="3" type="primary">LOC115875869</name>
</gene>
<feature type="region of interest" description="Disordered" evidence="1">
    <location>
        <begin position="659"/>
        <end position="690"/>
    </location>
</feature>
<name>A0A6J2X8H2_SITOR</name>
<reference evidence="3" key="1">
    <citation type="submission" date="2025-08" db="UniProtKB">
        <authorList>
            <consortium name="RefSeq"/>
        </authorList>
    </citation>
    <scope>IDENTIFICATION</scope>
    <source>
        <tissue evidence="3">Gonads</tissue>
    </source>
</reference>
<dbReference type="OrthoDB" id="6347145at2759"/>
<feature type="compositionally biased region" description="Basic and acidic residues" evidence="1">
    <location>
        <begin position="257"/>
        <end position="285"/>
    </location>
</feature>
<feature type="compositionally biased region" description="Low complexity" evidence="1">
    <location>
        <begin position="446"/>
        <end position="457"/>
    </location>
</feature>
<protein>
    <submittedName>
        <fullName evidence="3">Uncharacterized protein LOC115875869 isoform X2</fullName>
    </submittedName>
</protein>
<feature type="region of interest" description="Disordered" evidence="1">
    <location>
        <begin position="251"/>
        <end position="318"/>
    </location>
</feature>
<feature type="compositionally biased region" description="Polar residues" evidence="1">
    <location>
        <begin position="286"/>
        <end position="314"/>
    </location>
</feature>
<organism evidence="2 3">
    <name type="scientific">Sitophilus oryzae</name>
    <name type="common">Rice weevil</name>
    <name type="synonym">Curculio oryzae</name>
    <dbReference type="NCBI Taxonomy" id="7048"/>
    <lineage>
        <taxon>Eukaryota</taxon>
        <taxon>Metazoa</taxon>
        <taxon>Ecdysozoa</taxon>
        <taxon>Arthropoda</taxon>
        <taxon>Hexapoda</taxon>
        <taxon>Insecta</taxon>
        <taxon>Pterygota</taxon>
        <taxon>Neoptera</taxon>
        <taxon>Endopterygota</taxon>
        <taxon>Coleoptera</taxon>
        <taxon>Polyphaga</taxon>
        <taxon>Cucujiformia</taxon>
        <taxon>Curculionidae</taxon>
        <taxon>Dryophthorinae</taxon>
        <taxon>Sitophilus</taxon>
    </lineage>
</organism>
<evidence type="ECO:0000256" key="1">
    <source>
        <dbReference type="SAM" id="MobiDB-lite"/>
    </source>
</evidence>
<evidence type="ECO:0000313" key="3">
    <source>
        <dbReference type="RefSeq" id="XP_030747270.1"/>
    </source>
</evidence>
<evidence type="ECO:0000313" key="2">
    <source>
        <dbReference type="Proteomes" id="UP000504635"/>
    </source>
</evidence>
<proteinExistence type="predicted"/>
<sequence length="690" mass="77365">MDISTESAFAPKRIDIENSLDGSKTENSFSFPNSPDILDLSGLDFNNDETWLYEPKRSSATDYNNWLQKTPFTMPFNQENSENIKLKSSKVVDTRTFTRPKKKLLRPSIMDLEQFQPGGTETILENQNSKSSEEEYLNGVPKEPLHFDLSQPASINHFESMINSIDSFQNMSPPSLVNSLCSSTFANLMESSFIKNDPVLREIRDKDFTESALLQDMEAPMFQSISESCCSLNSDTPESFLRKVSYNGSFRSNGTRNDIKEGGGERESGVMDVTFQKDKSIDKSDTNSQDSTFTPTSHRAESNSQSSPNSTILNGTYRKTPKRNATFRKADNPNRLSLNLTYDKQLNIYDNKEVSKSIETDIDKYTEDLDSTRTIGDTNSTKIIKRTDSVEELKRRYSNMDLNKLSYCQEGERNLEDDEFGDKEVEFERPVENERLSLGSAESLDRTSSLSNSSRGSNKMLNIGDIDDLTVDRVLPGLMSTPKVNMGVDKLWENNFLSPIVSLDKQTKSTLYSRVSNVDTYIKQTDSNKDTKMRRIHRTENISNQRPLQALPINFKGSYNNISNLKTASSNFGGSQPRLSKPSSRNSIRPPSASNLKTMGSQLKGSYTSLRPISANLPVAPPVGVTPNVVQMITRPNAKTENFPKEKVFAVPTIPVSALPRPTGIPRPQSRIPGLRSQNTRPASSKGLHY</sequence>
<feature type="region of interest" description="Disordered" evidence="1">
    <location>
        <begin position="568"/>
        <end position="600"/>
    </location>
</feature>
<accession>A0A6J2X8H2</accession>